<feature type="transmembrane region" description="Helical" evidence="6">
    <location>
        <begin position="229"/>
        <end position="247"/>
    </location>
</feature>
<feature type="transmembrane region" description="Helical" evidence="6">
    <location>
        <begin position="188"/>
        <end position="208"/>
    </location>
</feature>
<dbReference type="OrthoDB" id="6283795at2"/>
<keyword evidence="2" id="KW-1003">Cell membrane</keyword>
<feature type="transmembrane region" description="Helical" evidence="6">
    <location>
        <begin position="56"/>
        <end position="75"/>
    </location>
</feature>
<dbReference type="Pfam" id="PF01943">
    <property type="entry name" value="Polysacc_synt"/>
    <property type="match status" value="1"/>
</dbReference>
<protein>
    <submittedName>
        <fullName evidence="7">Membrane protein involved in the export of O-antigen and teichoic acid</fullName>
    </submittedName>
</protein>
<evidence type="ECO:0000256" key="5">
    <source>
        <dbReference type="ARBA" id="ARBA00023136"/>
    </source>
</evidence>
<feature type="transmembrane region" description="Helical" evidence="6">
    <location>
        <begin position="403"/>
        <end position="423"/>
    </location>
</feature>
<evidence type="ECO:0000256" key="4">
    <source>
        <dbReference type="ARBA" id="ARBA00022989"/>
    </source>
</evidence>
<dbReference type="InterPro" id="IPR002797">
    <property type="entry name" value="Polysacc_synth"/>
</dbReference>
<comment type="subcellular location">
    <subcellularLocation>
        <location evidence="1">Cell membrane</location>
        <topology evidence="1">Multi-pass membrane protein</topology>
    </subcellularLocation>
</comment>
<dbReference type="AlphaFoldDB" id="A0A1I1T7K4"/>
<evidence type="ECO:0000256" key="2">
    <source>
        <dbReference type="ARBA" id="ARBA00022475"/>
    </source>
</evidence>
<feature type="transmembrane region" description="Helical" evidence="6">
    <location>
        <begin position="374"/>
        <end position="397"/>
    </location>
</feature>
<keyword evidence="8" id="KW-1185">Reference proteome</keyword>
<organism evidence="7 8">
    <name type="scientific">Pseudoalteromonas denitrificans DSM 6059</name>
    <dbReference type="NCBI Taxonomy" id="1123010"/>
    <lineage>
        <taxon>Bacteria</taxon>
        <taxon>Pseudomonadati</taxon>
        <taxon>Pseudomonadota</taxon>
        <taxon>Gammaproteobacteria</taxon>
        <taxon>Alteromonadales</taxon>
        <taxon>Pseudoalteromonadaceae</taxon>
        <taxon>Pseudoalteromonas</taxon>
    </lineage>
</organism>
<keyword evidence="4 6" id="KW-1133">Transmembrane helix</keyword>
<evidence type="ECO:0000313" key="8">
    <source>
        <dbReference type="Proteomes" id="UP000198862"/>
    </source>
</evidence>
<dbReference type="PANTHER" id="PTHR30250:SF11">
    <property type="entry name" value="O-ANTIGEN TRANSPORTER-RELATED"/>
    <property type="match status" value="1"/>
</dbReference>
<accession>A0A1I1T7K4</accession>
<keyword evidence="5 6" id="KW-0472">Membrane</keyword>
<feature type="transmembrane region" description="Helical" evidence="6">
    <location>
        <begin position="343"/>
        <end position="362"/>
    </location>
</feature>
<feature type="transmembrane region" description="Helical" evidence="6">
    <location>
        <begin position="267"/>
        <end position="292"/>
    </location>
</feature>
<dbReference type="Proteomes" id="UP000198862">
    <property type="component" value="Unassembled WGS sequence"/>
</dbReference>
<feature type="transmembrane region" description="Helical" evidence="6">
    <location>
        <begin position="162"/>
        <end position="182"/>
    </location>
</feature>
<dbReference type="GO" id="GO:0005886">
    <property type="term" value="C:plasma membrane"/>
    <property type="evidence" value="ECO:0007669"/>
    <property type="project" value="UniProtKB-SubCell"/>
</dbReference>
<evidence type="ECO:0000256" key="3">
    <source>
        <dbReference type="ARBA" id="ARBA00022692"/>
    </source>
</evidence>
<proteinExistence type="predicted"/>
<evidence type="ECO:0000256" key="6">
    <source>
        <dbReference type="SAM" id="Phobius"/>
    </source>
</evidence>
<dbReference type="EMBL" id="FOLO01000064">
    <property type="protein sequence ID" value="SFD51400.1"/>
    <property type="molecule type" value="Genomic_DNA"/>
</dbReference>
<dbReference type="InterPro" id="IPR050833">
    <property type="entry name" value="Poly_Biosynth_Transport"/>
</dbReference>
<dbReference type="STRING" id="1123010.SAMN02745724_04730"/>
<keyword evidence="3 6" id="KW-0812">Transmembrane</keyword>
<name>A0A1I1T7K4_9GAMM</name>
<feature type="transmembrane region" description="Helical" evidence="6">
    <location>
        <begin position="130"/>
        <end position="150"/>
    </location>
</feature>
<dbReference type="PANTHER" id="PTHR30250">
    <property type="entry name" value="PST FAMILY PREDICTED COLANIC ACID TRANSPORTER"/>
    <property type="match status" value="1"/>
</dbReference>
<evidence type="ECO:0000256" key="1">
    <source>
        <dbReference type="ARBA" id="ARBA00004651"/>
    </source>
</evidence>
<feature type="transmembrane region" description="Helical" evidence="6">
    <location>
        <begin position="20"/>
        <end position="36"/>
    </location>
</feature>
<dbReference type="RefSeq" id="WP_091990612.1">
    <property type="nucleotide sequence ID" value="NZ_FOLO01000064.1"/>
</dbReference>
<feature type="transmembrane region" description="Helical" evidence="6">
    <location>
        <begin position="96"/>
        <end position="118"/>
    </location>
</feature>
<evidence type="ECO:0000313" key="7">
    <source>
        <dbReference type="EMBL" id="SFD51400.1"/>
    </source>
</evidence>
<sequence length="429" mass="47488">MAFKNSELNTSGDYLKKGSFVLIISVILGFVADYGFNLTLSQSLTSHEYGDYKVAYAFATISSVLILLGGDRVAPRLLSTGLANKDNTDVWEFLRFYLIIALSLSSLVIITTYILSVLHIGSTDLQEHHPLVLISFAIPLIAFGALLSRILQSAKHLALANLPWRIMLPVLKISLIILFIFLLNTIALWQVILTGVLSVIIVISFQWYKIRQLNLIELKRSPHFINSAQTLQLSIPMMLAMLVTMAVNQIDLFMLELFAKEHEVGHFAAATTTAHIIPIAQVTIVGLFLPLISPAIKQGYQSAKSLFWQGQKVIMISTSLIAITLLVAGEKLLSLFGPDYSQAIQTLWLLICGYLIWSFAAFSSTWLQYDDKGFWVVIVGIVTLILDGSLNFALIPLYGIKGAAMATTISLSLAALCICLFRYKHSKEN</sequence>
<reference evidence="7 8" key="1">
    <citation type="submission" date="2016-10" db="EMBL/GenBank/DDBJ databases">
        <authorList>
            <person name="de Groot N.N."/>
        </authorList>
    </citation>
    <scope>NUCLEOTIDE SEQUENCE [LARGE SCALE GENOMIC DNA]</scope>
    <source>
        <strain evidence="7 8">DSM 6059</strain>
    </source>
</reference>
<feature type="transmembrane region" description="Helical" evidence="6">
    <location>
        <begin position="313"/>
        <end position="337"/>
    </location>
</feature>
<gene>
    <name evidence="7" type="ORF">SAMN02745724_04730</name>
</gene>